<accession>A0A2K2DCU4</accession>
<dbReference type="EMBL" id="CM000881">
    <property type="protein sequence ID" value="PNT72100.1"/>
    <property type="molecule type" value="Genomic_DNA"/>
</dbReference>
<feature type="region of interest" description="Disordered" evidence="1">
    <location>
        <begin position="378"/>
        <end position="417"/>
    </location>
</feature>
<dbReference type="PANTHER" id="PTHR33065:SF55">
    <property type="entry name" value="DUF6598 DOMAIN-CONTAINING PROTEIN"/>
    <property type="match status" value="1"/>
</dbReference>
<gene>
    <name evidence="3" type="ORF">BRADI_2g39300v3</name>
</gene>
<dbReference type="AlphaFoldDB" id="A0A2K2DCU4"/>
<dbReference type="InterPro" id="IPR046533">
    <property type="entry name" value="DUF6598"/>
</dbReference>
<evidence type="ECO:0000313" key="5">
    <source>
        <dbReference type="Proteomes" id="UP000008810"/>
    </source>
</evidence>
<dbReference type="STRING" id="15368.A0A2K2DCU4"/>
<proteinExistence type="predicted"/>
<evidence type="ECO:0000259" key="2">
    <source>
        <dbReference type="Pfam" id="PF20241"/>
    </source>
</evidence>
<dbReference type="Pfam" id="PF20241">
    <property type="entry name" value="DUF6598"/>
    <property type="match status" value="1"/>
</dbReference>
<reference evidence="3 4" key="1">
    <citation type="journal article" date="2010" name="Nature">
        <title>Genome sequencing and analysis of the model grass Brachypodium distachyon.</title>
        <authorList>
            <consortium name="International Brachypodium Initiative"/>
        </authorList>
    </citation>
    <scope>NUCLEOTIDE SEQUENCE [LARGE SCALE GENOMIC DNA]</scope>
    <source>
        <strain evidence="3 4">Bd21</strain>
    </source>
</reference>
<feature type="compositionally biased region" description="Basic and acidic residues" evidence="1">
    <location>
        <begin position="408"/>
        <end position="417"/>
    </location>
</feature>
<dbReference type="ExpressionAtlas" id="A0A2K2DCU4">
    <property type="expression patterns" value="baseline and differential"/>
</dbReference>
<reference evidence="4" key="3">
    <citation type="submission" date="2018-08" db="UniProtKB">
        <authorList>
            <consortium name="EnsemblPlants"/>
        </authorList>
    </citation>
    <scope>IDENTIFICATION</scope>
    <source>
        <strain evidence="4">cv. Bd21</strain>
    </source>
</reference>
<dbReference type="Gramene" id="PNT72100">
    <property type="protein sequence ID" value="PNT72100"/>
    <property type="gene ID" value="BRADI_2g39300v3"/>
</dbReference>
<dbReference type="OrthoDB" id="631772at2759"/>
<sequence length="417" mass="47678">MSTMVNELLEEEEEEQDLIPIIPLFYDEEFWMAEAKAERERCRAETEKKARREEEYLRRSSMHRAVIDSILQYDPKAGRKMYTRFFLRDLSVFNLDDESLVPPMRYTDSVYLDQHDLEDSVNILSLVIHSSDVGFSINVYGTVIVIARDSIDYKCIRLFRRGRNDCQLDELLALIGPDRGLVLVDFIYVEIDLKIKADEESLDSELSKGVLTINGRGLRTEDTVIDEVKTLDSRLSTLDMRYAIICDAVESTFEVSVVEGQFYGKITADTTSIQQKIVIHESTSDDMMTCAEDGVKLQRRVMSVRLDQLLVFEITNLAHGACANQHIEFTPSRTGHDVLAISCGAGKILVKVVWSIMDRWYIDISFLSFLFTTREKQGKRDQTAAPMARASRPGAWQRQERAQGGGDLQERRSAPAW</sequence>
<reference evidence="3" key="2">
    <citation type="submission" date="2017-06" db="EMBL/GenBank/DDBJ databases">
        <title>WGS assembly of Brachypodium distachyon.</title>
        <authorList>
            <consortium name="The International Brachypodium Initiative"/>
            <person name="Lucas S."/>
            <person name="Harmon-Smith M."/>
            <person name="Lail K."/>
            <person name="Tice H."/>
            <person name="Grimwood J."/>
            <person name="Bruce D."/>
            <person name="Barry K."/>
            <person name="Shu S."/>
            <person name="Lindquist E."/>
            <person name="Wang M."/>
            <person name="Pitluck S."/>
            <person name="Vogel J.P."/>
            <person name="Garvin D.F."/>
            <person name="Mockler T.C."/>
            <person name="Schmutz J."/>
            <person name="Rokhsar D."/>
            <person name="Bevan M.W."/>
        </authorList>
    </citation>
    <scope>NUCLEOTIDE SEQUENCE</scope>
    <source>
        <strain evidence="3">Bd21</strain>
    </source>
</reference>
<evidence type="ECO:0000313" key="3">
    <source>
        <dbReference type="EMBL" id="PNT72100.1"/>
    </source>
</evidence>
<dbReference type="PANTHER" id="PTHR33065">
    <property type="entry name" value="OS07G0486400 PROTEIN"/>
    <property type="match status" value="1"/>
</dbReference>
<dbReference type="Proteomes" id="UP000008810">
    <property type="component" value="Chromosome 2"/>
</dbReference>
<evidence type="ECO:0000256" key="1">
    <source>
        <dbReference type="SAM" id="MobiDB-lite"/>
    </source>
</evidence>
<keyword evidence="5" id="KW-1185">Reference proteome</keyword>
<protein>
    <recommendedName>
        <fullName evidence="2">DUF6598 domain-containing protein</fullName>
    </recommendedName>
</protein>
<organism evidence="3">
    <name type="scientific">Brachypodium distachyon</name>
    <name type="common">Purple false brome</name>
    <name type="synonym">Trachynia distachya</name>
    <dbReference type="NCBI Taxonomy" id="15368"/>
    <lineage>
        <taxon>Eukaryota</taxon>
        <taxon>Viridiplantae</taxon>
        <taxon>Streptophyta</taxon>
        <taxon>Embryophyta</taxon>
        <taxon>Tracheophyta</taxon>
        <taxon>Spermatophyta</taxon>
        <taxon>Magnoliopsida</taxon>
        <taxon>Liliopsida</taxon>
        <taxon>Poales</taxon>
        <taxon>Poaceae</taxon>
        <taxon>BOP clade</taxon>
        <taxon>Pooideae</taxon>
        <taxon>Stipodae</taxon>
        <taxon>Brachypodieae</taxon>
        <taxon>Brachypodium</taxon>
    </lineage>
</organism>
<name>A0A2K2DCU4_BRADI</name>
<evidence type="ECO:0000313" key="4">
    <source>
        <dbReference type="EnsemblPlants" id="PNT72100"/>
    </source>
</evidence>
<dbReference type="InParanoid" id="A0A2K2DCU4"/>
<feature type="domain" description="DUF6598" evidence="2">
    <location>
        <begin position="120"/>
        <end position="352"/>
    </location>
</feature>
<dbReference type="EnsemblPlants" id="PNT72100">
    <property type="protein sequence ID" value="PNT72100"/>
    <property type="gene ID" value="BRADI_2g39300v3"/>
</dbReference>